<dbReference type="OrthoDB" id="9802815at2"/>
<accession>A0A4P8L3M3</accession>
<dbReference type="Proteomes" id="UP000298602">
    <property type="component" value="Chromosome"/>
</dbReference>
<keyword evidence="4" id="KW-1185">Reference proteome</keyword>
<proteinExistence type="inferred from homology"/>
<dbReference type="SUPFAM" id="SSF51735">
    <property type="entry name" value="NAD(P)-binding Rossmann-fold domains"/>
    <property type="match status" value="1"/>
</dbReference>
<dbReference type="AlphaFoldDB" id="A0A4P8L3M3"/>
<dbReference type="EMBL" id="CP040098">
    <property type="protein sequence ID" value="QCQ21372.1"/>
    <property type="molecule type" value="Genomic_DNA"/>
</dbReference>
<dbReference type="Gene3D" id="3.40.50.720">
    <property type="entry name" value="NAD(P)-binding Rossmann-like Domain"/>
    <property type="match status" value="1"/>
</dbReference>
<gene>
    <name evidence="3" type="ORF">FDQ92_03765</name>
</gene>
<dbReference type="InterPro" id="IPR036291">
    <property type="entry name" value="NAD(P)-bd_dom_sf"/>
</dbReference>
<dbReference type="InterPro" id="IPR001509">
    <property type="entry name" value="Epimerase_deHydtase"/>
</dbReference>
<sequence length="320" mass="34620">MRVAVTGATGAIGRSLLDHLAAASDWPLTGLTRSLPPCDLPCDPCGDRIRWIQGDLGSPSDCEALVREQDVIIHLAHTNVPLSSDRDMSSDTLLNLVPTLNLLKAVQAAGHRPHLVYASSGGAVYGRSADRVAFTEDHPCLPVNSYGIQKLAAEHYIRLCAERGYLTATVLRISNAYGWLLSPARNQGFIGIALYQALKGRPVRILGDMENVRDYIHIEDLCAAVRACLEPQRPYDLFNIGTGVGVSVKGVLDVIQGCLGRPLERVAEAHPAAAFLPDWCVLDVSKARRELGWSPAIDLREGVRKMLAARSTCGEPARMG</sequence>
<evidence type="ECO:0000313" key="3">
    <source>
        <dbReference type="EMBL" id="QCQ21372.1"/>
    </source>
</evidence>
<name>A0A4P8L3M3_9BACT</name>
<evidence type="ECO:0000313" key="4">
    <source>
        <dbReference type="Proteomes" id="UP000298602"/>
    </source>
</evidence>
<reference evidence="3 4" key="2">
    <citation type="submission" date="2019-05" db="EMBL/GenBank/DDBJ databases">
        <authorList>
            <person name="Suflita J.M."/>
            <person name="Marks C.R."/>
        </authorList>
    </citation>
    <scope>NUCLEOTIDE SEQUENCE [LARGE SCALE GENOMIC DNA]</scope>
    <source>
        <strain evidence="3 4">ALDC</strain>
    </source>
</reference>
<evidence type="ECO:0000256" key="1">
    <source>
        <dbReference type="ARBA" id="ARBA00007637"/>
    </source>
</evidence>
<protein>
    <submittedName>
        <fullName evidence="3">NAD-dependent epimerase/dehydratase family protein</fullName>
    </submittedName>
</protein>
<evidence type="ECO:0000259" key="2">
    <source>
        <dbReference type="Pfam" id="PF01370"/>
    </source>
</evidence>
<dbReference type="PANTHER" id="PTHR43000">
    <property type="entry name" value="DTDP-D-GLUCOSE 4,6-DEHYDRATASE-RELATED"/>
    <property type="match status" value="1"/>
</dbReference>
<comment type="similarity">
    <text evidence="1">Belongs to the NAD(P)-dependent epimerase/dehydratase family.</text>
</comment>
<reference evidence="3 4" key="1">
    <citation type="submission" date="2019-05" db="EMBL/GenBank/DDBJ databases">
        <title>The Complete Genome Sequence of the n-alkane-degrading Desulfoglaeba alkanexedens ALDC reveals multiple alkylsuccinate synthase gene clusters.</title>
        <authorList>
            <person name="Callaghan A.V."/>
            <person name="Davidova I.A."/>
            <person name="Duncan K.E."/>
            <person name="Morris B."/>
            <person name="McInerney M.J."/>
        </authorList>
    </citation>
    <scope>NUCLEOTIDE SEQUENCE [LARGE SCALE GENOMIC DNA]</scope>
    <source>
        <strain evidence="3 4">ALDC</strain>
    </source>
</reference>
<dbReference type="RefSeq" id="WP_137423341.1">
    <property type="nucleotide sequence ID" value="NZ_CP040098.1"/>
</dbReference>
<dbReference type="Pfam" id="PF01370">
    <property type="entry name" value="Epimerase"/>
    <property type="match status" value="1"/>
</dbReference>
<dbReference type="KEGG" id="dax:FDQ92_03765"/>
<feature type="domain" description="NAD-dependent epimerase/dehydratase" evidence="2">
    <location>
        <begin position="3"/>
        <end position="241"/>
    </location>
</feature>
<organism evidence="3 4">
    <name type="scientific">Desulfoglaeba alkanexedens ALDC</name>
    <dbReference type="NCBI Taxonomy" id="980445"/>
    <lineage>
        <taxon>Bacteria</taxon>
        <taxon>Pseudomonadati</taxon>
        <taxon>Thermodesulfobacteriota</taxon>
        <taxon>Syntrophobacteria</taxon>
        <taxon>Syntrophobacterales</taxon>
        <taxon>Syntrophobacteraceae</taxon>
        <taxon>Desulfoglaeba</taxon>
    </lineage>
</organism>